<reference evidence="2 3" key="1">
    <citation type="submission" date="2016-09" db="EMBL/GenBank/DDBJ databases">
        <title>The draft genome of Dichanthelium oligosanthes: A C3 panicoid grass species.</title>
        <authorList>
            <person name="Studer A.J."/>
            <person name="Schnable J.C."/>
            <person name="Brutnell T.P."/>
        </authorList>
    </citation>
    <scope>NUCLEOTIDE SEQUENCE [LARGE SCALE GENOMIC DNA]</scope>
    <source>
        <strain evidence="3">cv. Kellogg 1175</strain>
        <tissue evidence="2">Leaf</tissue>
    </source>
</reference>
<name>A0A1E5W1H0_9POAL</name>
<sequence length="97" mass="10660">RPSSGSRGIRPWPPEPRRGRPGARPERGGQGRALWTWIGRGRRNMVVLGRSGSLVNEQQYGHEEYAQNFDEGAAAGEPENLSWSFSMNGLNGAILLS</sequence>
<dbReference type="EMBL" id="LWDX02023858">
    <property type="protein sequence ID" value="OEL31229.1"/>
    <property type="molecule type" value="Genomic_DNA"/>
</dbReference>
<feature type="compositionally biased region" description="Basic and acidic residues" evidence="1">
    <location>
        <begin position="15"/>
        <end position="29"/>
    </location>
</feature>
<comment type="caution">
    <text evidence="2">The sequence shown here is derived from an EMBL/GenBank/DDBJ whole genome shotgun (WGS) entry which is preliminary data.</text>
</comment>
<feature type="non-terminal residue" evidence="2">
    <location>
        <position position="1"/>
    </location>
</feature>
<gene>
    <name evidence="2" type="ORF">BAE44_0007752</name>
</gene>
<keyword evidence="3" id="KW-1185">Reference proteome</keyword>
<accession>A0A1E5W1H0</accession>
<dbReference type="Proteomes" id="UP000095767">
    <property type="component" value="Unassembled WGS sequence"/>
</dbReference>
<feature type="region of interest" description="Disordered" evidence="1">
    <location>
        <begin position="1"/>
        <end position="32"/>
    </location>
</feature>
<evidence type="ECO:0000256" key="1">
    <source>
        <dbReference type="SAM" id="MobiDB-lite"/>
    </source>
</evidence>
<evidence type="ECO:0000313" key="3">
    <source>
        <dbReference type="Proteomes" id="UP000095767"/>
    </source>
</evidence>
<dbReference type="OrthoDB" id="1088261at2759"/>
<dbReference type="AlphaFoldDB" id="A0A1E5W1H0"/>
<protein>
    <submittedName>
        <fullName evidence="2">Uncharacterized protein</fullName>
    </submittedName>
</protein>
<proteinExistence type="predicted"/>
<organism evidence="2 3">
    <name type="scientific">Dichanthelium oligosanthes</name>
    <dbReference type="NCBI Taxonomy" id="888268"/>
    <lineage>
        <taxon>Eukaryota</taxon>
        <taxon>Viridiplantae</taxon>
        <taxon>Streptophyta</taxon>
        <taxon>Embryophyta</taxon>
        <taxon>Tracheophyta</taxon>
        <taxon>Spermatophyta</taxon>
        <taxon>Magnoliopsida</taxon>
        <taxon>Liliopsida</taxon>
        <taxon>Poales</taxon>
        <taxon>Poaceae</taxon>
        <taxon>PACMAD clade</taxon>
        <taxon>Panicoideae</taxon>
        <taxon>Panicodae</taxon>
        <taxon>Paniceae</taxon>
        <taxon>Dichantheliinae</taxon>
        <taxon>Dichanthelium</taxon>
    </lineage>
</organism>
<evidence type="ECO:0000313" key="2">
    <source>
        <dbReference type="EMBL" id="OEL31229.1"/>
    </source>
</evidence>